<name>C4J8H7_MAIZE</name>
<sequence length="51" mass="5981">MDQDRPFISMGSVDLSTEARRKTLQSKRPNKLQVIQNWTMRHRTLSTRAHG</sequence>
<organism evidence="1">
    <name type="scientific">Zea mays</name>
    <name type="common">Maize</name>
    <dbReference type="NCBI Taxonomy" id="4577"/>
    <lineage>
        <taxon>Eukaryota</taxon>
        <taxon>Viridiplantae</taxon>
        <taxon>Streptophyta</taxon>
        <taxon>Embryophyta</taxon>
        <taxon>Tracheophyta</taxon>
        <taxon>Spermatophyta</taxon>
        <taxon>Magnoliopsida</taxon>
        <taxon>Liliopsida</taxon>
        <taxon>Poales</taxon>
        <taxon>Poaceae</taxon>
        <taxon>PACMAD clade</taxon>
        <taxon>Panicoideae</taxon>
        <taxon>Andropogonodae</taxon>
        <taxon>Andropogoneae</taxon>
        <taxon>Tripsacinae</taxon>
        <taxon>Zea</taxon>
    </lineage>
</organism>
<proteinExistence type="evidence at transcript level"/>
<accession>C4J8H7</accession>
<reference evidence="1" key="1">
    <citation type="journal article" date="2009" name="PLoS Genet.">
        <title>Sequencing, mapping, and analysis of 27,455 maize full-length cDNAs.</title>
        <authorList>
            <person name="Soderlund C."/>
            <person name="Descour A."/>
            <person name="Kudrna D."/>
            <person name="Bomhoff M."/>
            <person name="Boyd L."/>
            <person name="Currie J."/>
            <person name="Angelova A."/>
            <person name="Collura K."/>
            <person name="Wissotski M."/>
            <person name="Ashley E."/>
            <person name="Morrow D."/>
            <person name="Fernandes J."/>
            <person name="Walbot V."/>
            <person name="Yu Y."/>
        </authorList>
    </citation>
    <scope>NUCLEOTIDE SEQUENCE</scope>
    <source>
        <strain evidence="1">B73</strain>
    </source>
</reference>
<evidence type="ECO:0000313" key="1">
    <source>
        <dbReference type="EMBL" id="ACR37477.1"/>
    </source>
</evidence>
<dbReference type="AlphaFoldDB" id="C4J8H7"/>
<protein>
    <submittedName>
        <fullName evidence="1">Uncharacterized protein</fullName>
    </submittedName>
</protein>
<reference evidence="1" key="2">
    <citation type="submission" date="2012-06" db="EMBL/GenBank/DDBJ databases">
        <authorList>
            <person name="Yu Y."/>
            <person name="Currie J."/>
            <person name="Lomeli R."/>
            <person name="Angelova A."/>
            <person name="Collura K."/>
            <person name="Wissotski M."/>
            <person name="Campos D."/>
            <person name="Kudrna D."/>
            <person name="Golser W."/>
            <person name="Ashely E."/>
            <person name="Descour A."/>
            <person name="Fernandes J."/>
            <person name="Soderlund C."/>
            <person name="Walbot V."/>
        </authorList>
    </citation>
    <scope>NUCLEOTIDE SEQUENCE</scope>
    <source>
        <strain evidence="1">B73</strain>
    </source>
</reference>
<dbReference type="EMBL" id="BT087124">
    <property type="protein sequence ID" value="ACR37477.1"/>
    <property type="molecule type" value="mRNA"/>
</dbReference>